<feature type="compositionally biased region" description="Polar residues" evidence="1">
    <location>
        <begin position="65"/>
        <end position="84"/>
    </location>
</feature>
<evidence type="ECO:0000313" key="3">
    <source>
        <dbReference type="Proteomes" id="UP001221898"/>
    </source>
</evidence>
<keyword evidence="3" id="KW-1185">Reference proteome</keyword>
<accession>A0AAD7WXK9</accession>
<dbReference type="EMBL" id="JAINUG010000018">
    <property type="protein sequence ID" value="KAJ8412678.1"/>
    <property type="molecule type" value="Genomic_DNA"/>
</dbReference>
<dbReference type="Proteomes" id="UP001221898">
    <property type="component" value="Unassembled WGS sequence"/>
</dbReference>
<feature type="region of interest" description="Disordered" evidence="1">
    <location>
        <begin position="101"/>
        <end position="137"/>
    </location>
</feature>
<reference evidence="2" key="1">
    <citation type="journal article" date="2023" name="Science">
        <title>Genome structures resolve the early diversification of teleost fishes.</title>
        <authorList>
            <person name="Parey E."/>
            <person name="Louis A."/>
            <person name="Montfort J."/>
            <person name="Bouchez O."/>
            <person name="Roques C."/>
            <person name="Iampietro C."/>
            <person name="Lluch J."/>
            <person name="Castinel A."/>
            <person name="Donnadieu C."/>
            <person name="Desvignes T."/>
            <person name="Floi Bucao C."/>
            <person name="Jouanno E."/>
            <person name="Wen M."/>
            <person name="Mejri S."/>
            <person name="Dirks R."/>
            <person name="Jansen H."/>
            <person name="Henkel C."/>
            <person name="Chen W.J."/>
            <person name="Zahm M."/>
            <person name="Cabau C."/>
            <person name="Klopp C."/>
            <person name="Thompson A.W."/>
            <person name="Robinson-Rechavi M."/>
            <person name="Braasch I."/>
            <person name="Lecointre G."/>
            <person name="Bobe J."/>
            <person name="Postlethwait J.H."/>
            <person name="Berthelot C."/>
            <person name="Roest Crollius H."/>
            <person name="Guiguen Y."/>
        </authorList>
    </citation>
    <scope>NUCLEOTIDE SEQUENCE</scope>
    <source>
        <strain evidence="2">NC1722</strain>
    </source>
</reference>
<name>A0AAD7WXK9_9TELE</name>
<evidence type="ECO:0000256" key="1">
    <source>
        <dbReference type="SAM" id="MobiDB-lite"/>
    </source>
</evidence>
<sequence length="137" mass="14959">MPANCSFPLSRRGKSRKQVNRWTNGVSGPQSEEKGAINKGLCECPVREAHVAGLSEEGKQEPKQSHITRQTRQPSAPGPNQQTQHTAATYCVCVQGPVEKGPIERGSDRKTDCRPTRQRLGLTGTDVIPRWTNGGGR</sequence>
<feature type="region of interest" description="Disordered" evidence="1">
    <location>
        <begin position="1"/>
        <end position="38"/>
    </location>
</feature>
<proteinExistence type="predicted"/>
<protein>
    <submittedName>
        <fullName evidence="2">Uncharacterized protein</fullName>
    </submittedName>
</protein>
<feature type="compositionally biased region" description="Basic and acidic residues" evidence="1">
    <location>
        <begin position="101"/>
        <end position="115"/>
    </location>
</feature>
<feature type="compositionally biased region" description="Basic and acidic residues" evidence="1">
    <location>
        <begin position="53"/>
        <end position="64"/>
    </location>
</feature>
<organism evidence="2 3">
    <name type="scientific">Aldrovandia affinis</name>
    <dbReference type="NCBI Taxonomy" id="143900"/>
    <lineage>
        <taxon>Eukaryota</taxon>
        <taxon>Metazoa</taxon>
        <taxon>Chordata</taxon>
        <taxon>Craniata</taxon>
        <taxon>Vertebrata</taxon>
        <taxon>Euteleostomi</taxon>
        <taxon>Actinopterygii</taxon>
        <taxon>Neopterygii</taxon>
        <taxon>Teleostei</taxon>
        <taxon>Notacanthiformes</taxon>
        <taxon>Halosauridae</taxon>
        <taxon>Aldrovandia</taxon>
    </lineage>
</organism>
<evidence type="ECO:0000313" key="2">
    <source>
        <dbReference type="EMBL" id="KAJ8412678.1"/>
    </source>
</evidence>
<gene>
    <name evidence="2" type="ORF">AAFF_G00116290</name>
</gene>
<dbReference type="AlphaFoldDB" id="A0AAD7WXK9"/>
<feature type="region of interest" description="Disordered" evidence="1">
    <location>
        <begin position="53"/>
        <end position="84"/>
    </location>
</feature>
<feature type="compositionally biased region" description="Polar residues" evidence="1">
    <location>
        <begin position="20"/>
        <end position="30"/>
    </location>
</feature>
<comment type="caution">
    <text evidence="2">The sequence shown here is derived from an EMBL/GenBank/DDBJ whole genome shotgun (WGS) entry which is preliminary data.</text>
</comment>